<dbReference type="PANTHER" id="PTHR42951:SF4">
    <property type="entry name" value="ACYL-COENZYME A THIOESTERASE MBLAC2"/>
    <property type="match status" value="1"/>
</dbReference>
<evidence type="ECO:0000256" key="8">
    <source>
        <dbReference type="ARBA" id="ARBA00022729"/>
    </source>
</evidence>
<dbReference type="SMART" id="SM00849">
    <property type="entry name" value="Lactamase_B"/>
    <property type="match status" value="1"/>
</dbReference>
<keyword evidence="16" id="KW-1185">Reference proteome</keyword>
<dbReference type="SUPFAM" id="SSF56281">
    <property type="entry name" value="Metallo-hydrolase/oxidoreductase"/>
    <property type="match status" value="1"/>
</dbReference>
<keyword evidence="10" id="KW-0378">Hydrolase</keyword>
<dbReference type="Proteomes" id="UP000217289">
    <property type="component" value="Chromosome"/>
</dbReference>
<comment type="cofactor">
    <cofactor evidence="2">
        <name>Zn(2+)</name>
        <dbReference type="ChEBI" id="CHEBI:29105"/>
    </cofactor>
</comment>
<dbReference type="EC" id="3.5.2.6" evidence="6"/>
<evidence type="ECO:0000256" key="6">
    <source>
        <dbReference type="ARBA" id="ARBA00012865"/>
    </source>
</evidence>
<keyword evidence="12" id="KW-0046">Antibiotic resistance</keyword>
<accession>A0A250IBG9</accession>
<comment type="subcellular location">
    <subcellularLocation>
        <location evidence="3">Periplasm</location>
    </subcellularLocation>
</comment>
<feature type="signal peptide" evidence="13">
    <location>
        <begin position="1"/>
        <end position="19"/>
    </location>
</feature>
<evidence type="ECO:0000256" key="3">
    <source>
        <dbReference type="ARBA" id="ARBA00004418"/>
    </source>
</evidence>
<evidence type="ECO:0000256" key="11">
    <source>
        <dbReference type="ARBA" id="ARBA00022833"/>
    </source>
</evidence>
<evidence type="ECO:0000256" key="2">
    <source>
        <dbReference type="ARBA" id="ARBA00001947"/>
    </source>
</evidence>
<organism evidence="15 16">
    <name type="scientific">Melittangium boletus DSM 14713</name>
    <dbReference type="NCBI Taxonomy" id="1294270"/>
    <lineage>
        <taxon>Bacteria</taxon>
        <taxon>Pseudomonadati</taxon>
        <taxon>Myxococcota</taxon>
        <taxon>Myxococcia</taxon>
        <taxon>Myxococcales</taxon>
        <taxon>Cystobacterineae</taxon>
        <taxon>Archangiaceae</taxon>
        <taxon>Melittangium</taxon>
    </lineage>
</organism>
<dbReference type="AlphaFoldDB" id="A0A250IBG9"/>
<evidence type="ECO:0000313" key="15">
    <source>
        <dbReference type="EMBL" id="ATB28306.1"/>
    </source>
</evidence>
<keyword evidence="7" id="KW-0479">Metal-binding</keyword>
<evidence type="ECO:0000256" key="10">
    <source>
        <dbReference type="ARBA" id="ARBA00022801"/>
    </source>
</evidence>
<dbReference type="InterPro" id="IPR036866">
    <property type="entry name" value="RibonucZ/Hydroxyglut_hydro"/>
</dbReference>
<evidence type="ECO:0000256" key="5">
    <source>
        <dbReference type="ARBA" id="ARBA00011245"/>
    </source>
</evidence>
<evidence type="ECO:0000259" key="14">
    <source>
        <dbReference type="SMART" id="SM00849"/>
    </source>
</evidence>
<evidence type="ECO:0000256" key="9">
    <source>
        <dbReference type="ARBA" id="ARBA00022764"/>
    </source>
</evidence>
<dbReference type="EMBL" id="CP022163">
    <property type="protein sequence ID" value="ATB28306.1"/>
    <property type="molecule type" value="Genomic_DNA"/>
</dbReference>
<evidence type="ECO:0000313" key="16">
    <source>
        <dbReference type="Proteomes" id="UP000217289"/>
    </source>
</evidence>
<evidence type="ECO:0000256" key="13">
    <source>
        <dbReference type="SAM" id="SignalP"/>
    </source>
</evidence>
<comment type="subunit">
    <text evidence="5">Monomer.</text>
</comment>
<dbReference type="Gene3D" id="3.60.15.10">
    <property type="entry name" value="Ribonuclease Z/Hydroxyacylglutathione hydrolase-like"/>
    <property type="match status" value="1"/>
</dbReference>
<dbReference type="InterPro" id="IPR058199">
    <property type="entry name" value="BlaB//VIM/IMP-1"/>
</dbReference>
<proteinExistence type="inferred from homology"/>
<dbReference type="Pfam" id="PF00753">
    <property type="entry name" value="Lactamase_B"/>
    <property type="match status" value="1"/>
</dbReference>
<name>A0A250IBG9_9BACT</name>
<evidence type="ECO:0000256" key="12">
    <source>
        <dbReference type="ARBA" id="ARBA00023251"/>
    </source>
</evidence>
<sequence>MTILRACALVFLFSACVSAFPTPPVGRVLEPSSTEPPDEAVLAEDVRVRRLAPGVWLHVTLAGEDWGRIPANGLLIEDGVSSLLVETGWNVRQAELLLSWARDTLHRPVRAGVVTHFHVDRIGGVPALVAQGVPVSMREETARLAAERGLSAPVHHLSDAQEWGALSLFFPGAGHTRDNLVVWHRGSGLLYGGCFVKDAGARDLGNVEDADLSAWPASLERVRQRYPDMRTVLPGHGLPGGPELLAHTQALLRAAAAPPSPAP</sequence>
<comment type="similarity">
    <text evidence="4">Belongs to the metallo-beta-lactamase superfamily. Class-B beta-lactamase family.</text>
</comment>
<dbReference type="RefSeq" id="WP_095977005.1">
    <property type="nucleotide sequence ID" value="NZ_CP022163.1"/>
</dbReference>
<gene>
    <name evidence="15" type="ORF">MEBOL_001752</name>
</gene>
<dbReference type="PANTHER" id="PTHR42951">
    <property type="entry name" value="METALLO-BETA-LACTAMASE DOMAIN-CONTAINING"/>
    <property type="match status" value="1"/>
</dbReference>
<dbReference type="GO" id="GO:0017001">
    <property type="term" value="P:antibiotic catabolic process"/>
    <property type="evidence" value="ECO:0007669"/>
    <property type="project" value="UniProtKB-ARBA"/>
</dbReference>
<keyword evidence="11" id="KW-0862">Zinc</keyword>
<keyword evidence="9" id="KW-0574">Periplasm</keyword>
<dbReference type="NCBIfam" id="NF033088">
    <property type="entry name" value="bla_subclass_B1"/>
    <property type="match status" value="1"/>
</dbReference>
<protein>
    <recommendedName>
        <fullName evidence="6">beta-lactamase</fullName>
        <ecNumber evidence="6">3.5.2.6</ecNumber>
    </recommendedName>
</protein>
<comment type="catalytic activity">
    <reaction evidence="1">
        <text>a beta-lactam + H2O = a substituted beta-amino acid</text>
        <dbReference type="Rhea" id="RHEA:20401"/>
        <dbReference type="ChEBI" id="CHEBI:15377"/>
        <dbReference type="ChEBI" id="CHEBI:35627"/>
        <dbReference type="ChEBI" id="CHEBI:140347"/>
        <dbReference type="EC" id="3.5.2.6"/>
    </reaction>
</comment>
<evidence type="ECO:0000256" key="4">
    <source>
        <dbReference type="ARBA" id="ARBA00005250"/>
    </source>
</evidence>
<evidence type="ECO:0000256" key="7">
    <source>
        <dbReference type="ARBA" id="ARBA00022723"/>
    </source>
</evidence>
<reference evidence="15 16" key="1">
    <citation type="submission" date="2017-06" db="EMBL/GenBank/DDBJ databases">
        <authorList>
            <person name="Kim H.J."/>
            <person name="Triplett B.A."/>
        </authorList>
    </citation>
    <scope>NUCLEOTIDE SEQUENCE [LARGE SCALE GENOMIC DNA]</scope>
    <source>
        <strain evidence="15 16">DSM 14713</strain>
    </source>
</reference>
<feature type="chain" id="PRO_5011992899" description="beta-lactamase" evidence="13">
    <location>
        <begin position="20"/>
        <end position="263"/>
    </location>
</feature>
<evidence type="ECO:0000256" key="1">
    <source>
        <dbReference type="ARBA" id="ARBA00001526"/>
    </source>
</evidence>
<dbReference type="InterPro" id="IPR050855">
    <property type="entry name" value="NDM-1-like"/>
</dbReference>
<dbReference type="KEGG" id="mbd:MEBOL_001752"/>
<dbReference type="InterPro" id="IPR001279">
    <property type="entry name" value="Metallo-B-lactamas"/>
</dbReference>
<dbReference type="OrthoDB" id="5290005at2"/>
<keyword evidence="8 13" id="KW-0732">Signal</keyword>
<dbReference type="PROSITE" id="PS51257">
    <property type="entry name" value="PROKAR_LIPOPROTEIN"/>
    <property type="match status" value="1"/>
</dbReference>
<feature type="domain" description="Metallo-beta-lactamase" evidence="14">
    <location>
        <begin position="70"/>
        <end position="236"/>
    </location>
</feature>